<dbReference type="OrthoDB" id="201180at2759"/>
<dbReference type="Proteomes" id="UP001165082">
    <property type="component" value="Unassembled WGS sequence"/>
</dbReference>
<accession>A0A9W7CKV6</accession>
<dbReference type="AlphaFoldDB" id="A0A9W7CKV6"/>
<evidence type="ECO:0000313" key="2">
    <source>
        <dbReference type="EMBL" id="GMI06421.1"/>
    </source>
</evidence>
<keyword evidence="3" id="KW-1185">Reference proteome</keyword>
<comment type="caution">
    <text evidence="2">The sequence shown here is derived from an EMBL/GenBank/DDBJ whole genome shotgun (WGS) entry which is preliminary data.</text>
</comment>
<organism evidence="2 3">
    <name type="scientific">Triparma retinervis</name>
    <dbReference type="NCBI Taxonomy" id="2557542"/>
    <lineage>
        <taxon>Eukaryota</taxon>
        <taxon>Sar</taxon>
        <taxon>Stramenopiles</taxon>
        <taxon>Ochrophyta</taxon>
        <taxon>Bolidophyceae</taxon>
        <taxon>Parmales</taxon>
        <taxon>Triparmaceae</taxon>
        <taxon>Triparma</taxon>
    </lineage>
</organism>
<gene>
    <name evidence="2" type="ORF">TrRE_jg2336</name>
</gene>
<dbReference type="EMBL" id="BRXZ01000160">
    <property type="protein sequence ID" value="GMI06421.1"/>
    <property type="molecule type" value="Genomic_DNA"/>
</dbReference>
<name>A0A9W7CKV6_9STRA</name>
<reference evidence="2" key="1">
    <citation type="submission" date="2022-07" db="EMBL/GenBank/DDBJ databases">
        <title>Genome analysis of Parmales, a sister group of diatoms, reveals the evolutionary specialization of diatoms from phago-mixotrophs to photoautotrophs.</title>
        <authorList>
            <person name="Ban H."/>
            <person name="Sato S."/>
            <person name="Yoshikawa S."/>
            <person name="Kazumasa Y."/>
            <person name="Nakamura Y."/>
            <person name="Ichinomiya M."/>
            <person name="Saitoh K."/>
            <person name="Sato N."/>
            <person name="Blanc-Mathieu R."/>
            <person name="Endo H."/>
            <person name="Kuwata A."/>
            <person name="Ogata H."/>
        </authorList>
    </citation>
    <scope>NUCLEOTIDE SEQUENCE</scope>
</reference>
<proteinExistence type="predicted"/>
<evidence type="ECO:0000313" key="3">
    <source>
        <dbReference type="Proteomes" id="UP001165082"/>
    </source>
</evidence>
<protein>
    <submittedName>
        <fullName evidence="2">Uncharacterized protein</fullName>
    </submittedName>
</protein>
<sequence length="464" mass="48774">MKTEESNRCNLSIMLDHSHVLSRNRSLLRLVDSSTLSSAQGVPAIVSPKQGCLTGQAMLEVKKAGLGGVEMGPLKVKWLRAEVRGVETIRMKMEVQDEASGAPTPSTSYMKKSFTTLTSSRTFFTSTHTLFGSPSNAQPYAREGASVSYSVHVVAEMSPSSPPLRPTRGGSAVVKFVVVKPGGTRVRGGSGLESREVGRVGEGGVVCVDQKEWFYGDKPDPERRHPNNGFWRVHVVDVEGGSGGGVGSGGGGVTGGITGRKAPLTGWITGKSSVIDPVQPSPFFEVGVGVVVGATDVWECGIGDTAGMDITTTAGMGTTGIGSEIPQAKICVYREEVITIKKDRRTHRRTNVCRIRSLKWGPILPQSVFTRPLAIPVSFASAPPSLGGGGNLQFRYFVSLEADVAAPQRRPLVKVGFVLMEGSRPEDISDLLEGGEGGDGGGQGGKGGGMRGGVRGGYGKMTEG</sequence>
<feature type="region of interest" description="Disordered" evidence="1">
    <location>
        <begin position="428"/>
        <end position="464"/>
    </location>
</feature>
<feature type="compositionally biased region" description="Gly residues" evidence="1">
    <location>
        <begin position="434"/>
        <end position="464"/>
    </location>
</feature>
<evidence type="ECO:0000256" key="1">
    <source>
        <dbReference type="SAM" id="MobiDB-lite"/>
    </source>
</evidence>